<feature type="domain" description="PatA-like N-terminal" evidence="1">
    <location>
        <begin position="11"/>
        <end position="120"/>
    </location>
</feature>
<dbReference type="Proteomes" id="UP001157911">
    <property type="component" value="Unassembled WGS sequence"/>
</dbReference>
<evidence type="ECO:0000259" key="1">
    <source>
        <dbReference type="Pfam" id="PF14332"/>
    </source>
</evidence>
<accession>A0ABY1NTK1</accession>
<dbReference type="PANTHER" id="PTHR36304:SF4">
    <property type="entry name" value="DUF4388 DOMAIN-CONTAINING PROTEIN"/>
    <property type="match status" value="1"/>
</dbReference>
<evidence type="ECO:0008006" key="5">
    <source>
        <dbReference type="Google" id="ProtNLM"/>
    </source>
</evidence>
<keyword evidence="4" id="KW-1185">Reference proteome</keyword>
<dbReference type="RefSeq" id="WP_283400934.1">
    <property type="nucleotide sequence ID" value="NZ_FXUB01000005.1"/>
</dbReference>
<comment type="caution">
    <text evidence="3">The sequence shown here is derived from an EMBL/GenBank/DDBJ whole genome shotgun (WGS) entry which is preliminary data.</text>
</comment>
<dbReference type="PANTHER" id="PTHR36304">
    <property type="entry name" value="DOMAIN GTPASE-ACTIVATING PROTEIN, PUTATIVE-RELATED-RELATED"/>
    <property type="match status" value="1"/>
</dbReference>
<sequence>MELRGEFRSVSEILDLIQIVSMGKKSGEMNFRGEEGSVTVYFDQGKAISFDSSIPAVLNIREAVKSQSLTLEEAIKLILHYISFWKGGRFLFVEKPISREHLGSVDMVGVMMEFSKEVDETPEEVRKAIADNLKFQLSEDIQGEICIDRVGWRLLREIAKGKSMKSLLFSLPFPYGVIVEKLQMLLNKGAICESTEVVEREELEKKEVKEEIPKVPEERIEKIKEILVSAMGPMGEFLVDEALEDLEVRELSPDMVNMFIDTLLEKIPETCLIEGESCRERFRKEFEKILTGG</sequence>
<organism evidence="3 4">
    <name type="scientific">Desulfurobacterium pacificum</name>
    <dbReference type="NCBI Taxonomy" id="240166"/>
    <lineage>
        <taxon>Bacteria</taxon>
        <taxon>Pseudomonadati</taxon>
        <taxon>Aquificota</taxon>
        <taxon>Aquificia</taxon>
        <taxon>Desulfurobacteriales</taxon>
        <taxon>Desulfurobacteriaceae</taxon>
        <taxon>Desulfurobacterium</taxon>
    </lineage>
</organism>
<protein>
    <recommendedName>
        <fullName evidence="5">DUF4388 domain-containing protein</fullName>
    </recommendedName>
</protein>
<evidence type="ECO:0000259" key="2">
    <source>
        <dbReference type="Pfam" id="PF26309"/>
    </source>
</evidence>
<dbReference type="InterPro" id="IPR025497">
    <property type="entry name" value="PatA-like_N"/>
</dbReference>
<dbReference type="InterPro" id="IPR058395">
    <property type="entry name" value="DUF8082"/>
</dbReference>
<dbReference type="Pfam" id="PF14332">
    <property type="entry name" value="DUF4388"/>
    <property type="match status" value="1"/>
</dbReference>
<dbReference type="Pfam" id="PF26309">
    <property type="entry name" value="DUF8082"/>
    <property type="match status" value="1"/>
</dbReference>
<name>A0ABY1NTK1_9BACT</name>
<proteinExistence type="predicted"/>
<reference evidence="3 4" key="1">
    <citation type="submission" date="2017-05" db="EMBL/GenBank/DDBJ databases">
        <authorList>
            <person name="Varghese N."/>
            <person name="Submissions S."/>
        </authorList>
    </citation>
    <scope>NUCLEOTIDE SEQUENCE [LARGE SCALE GENOMIC DNA]</scope>
    <source>
        <strain evidence="3 4">DSM 15522</strain>
    </source>
</reference>
<gene>
    <name evidence="3" type="ORF">SAMN06265339_1487</name>
</gene>
<dbReference type="EMBL" id="FXUB01000005">
    <property type="protein sequence ID" value="SMP16558.1"/>
    <property type="molecule type" value="Genomic_DNA"/>
</dbReference>
<evidence type="ECO:0000313" key="3">
    <source>
        <dbReference type="EMBL" id="SMP16558.1"/>
    </source>
</evidence>
<feature type="domain" description="DUF8082" evidence="2">
    <location>
        <begin position="219"/>
        <end position="270"/>
    </location>
</feature>
<evidence type="ECO:0000313" key="4">
    <source>
        <dbReference type="Proteomes" id="UP001157911"/>
    </source>
</evidence>